<name>A0A6A0BDR1_9LACT</name>
<accession>A0A6A0BDR1</accession>
<dbReference type="EMBL" id="BLLI01000009">
    <property type="protein sequence ID" value="GFH41967.1"/>
    <property type="molecule type" value="Genomic_DNA"/>
</dbReference>
<dbReference type="AlphaFoldDB" id="A0A6A0BDR1"/>
<evidence type="ECO:0000313" key="1">
    <source>
        <dbReference type="EMBL" id="GFH41967.1"/>
    </source>
</evidence>
<organism evidence="1 2">
    <name type="scientific">Pseudolactococcus hodotermopsidis</name>
    <dbReference type="NCBI Taxonomy" id="2709157"/>
    <lineage>
        <taxon>Bacteria</taxon>
        <taxon>Bacillati</taxon>
        <taxon>Bacillota</taxon>
        <taxon>Bacilli</taxon>
        <taxon>Lactobacillales</taxon>
        <taxon>Streptococcaceae</taxon>
        <taxon>Pseudolactococcus</taxon>
    </lineage>
</organism>
<comment type="caution">
    <text evidence="1">The sequence shown here is derived from an EMBL/GenBank/DDBJ whole genome shotgun (WGS) entry which is preliminary data.</text>
</comment>
<gene>
    <name evidence="1" type="ORF">Hs30E_05180</name>
</gene>
<reference evidence="1 2" key="1">
    <citation type="submission" date="2020-02" db="EMBL/GenBank/DDBJ databases">
        <title>Draft genome sequence of Lactococcus sp. Hs30E4-3.</title>
        <authorList>
            <person name="Noda S."/>
            <person name="Yuki M."/>
            <person name="Ohkuma M."/>
        </authorList>
    </citation>
    <scope>NUCLEOTIDE SEQUENCE [LARGE SCALE GENOMIC DNA]</scope>
    <source>
        <strain evidence="1 2">Hs30E4-3</strain>
    </source>
</reference>
<keyword evidence="2" id="KW-1185">Reference proteome</keyword>
<proteinExistence type="predicted"/>
<evidence type="ECO:0000313" key="2">
    <source>
        <dbReference type="Proteomes" id="UP000480303"/>
    </source>
</evidence>
<dbReference type="Proteomes" id="UP000480303">
    <property type="component" value="Unassembled WGS sequence"/>
</dbReference>
<sequence length="88" mass="10458">MVMKMRMIDTMYSTNFNKQQEKNALQEIAQKIIDNNFDERLKNGDIEVISDIINELNYKPCSFLHFCKKTTQTCKNRRSFLCDNKSIK</sequence>
<protein>
    <submittedName>
        <fullName evidence="1">Uncharacterized protein</fullName>
    </submittedName>
</protein>